<dbReference type="SMART" id="SM00283">
    <property type="entry name" value="MA"/>
    <property type="match status" value="1"/>
</dbReference>
<sequence length="548" mass="58128">MRQNLPVTKQEVHVMDDQAIVSKTDLNGNITYVNPYFCQVSGYSEAELMGSPQNILRHPDMPVEAFADLWASIKGGTPWTGLVKNRCKNGDFYWVRANITPIKENGKTLGYMSVRVRPERAEIEAAQRAYATIQQNKAHGLRIKNGQVLQTGLSHVLGNLGHMSLAMRIWLCTSVVNTLQLGVCAATLFSSGSSNSNYGIFAATLLGFLINVFLWYTLRTSVLAPLGRAVGSARAIAAGDLSGSFDTGSTDEVGQLLRALQQMNSNLIATIRDVRVNVETMAVATRQIAAGNLDLSGRTESQAASLEETASSIDQFSSTVKQNAENSMEANMLAVAASKVAVEGGEIVADVITTMSDINASSKKIVDIISLIEGIAFQTNILALNAAVEAARAGEQGRGFAVVAGEVRNLAQRSSLAAKDIKNLIDISVSKVSAGMAQVNRAGSTMEQVVSSVQQVTAIMQDISLASREQSIGVDQVNQAIAHMDQVTQQNAALVEEAAAAATSLAQQAGNLTQAVSLFKFGKLPAPPRRAANAAPGKPPGSVKRLAA</sequence>
<dbReference type="InterPro" id="IPR035965">
    <property type="entry name" value="PAS-like_dom_sf"/>
</dbReference>
<dbReference type="EMBL" id="JAQQXR010000003">
    <property type="protein sequence ID" value="MDC8757898.1"/>
    <property type="molecule type" value="Genomic_DNA"/>
</dbReference>
<evidence type="ECO:0000256" key="2">
    <source>
        <dbReference type="ARBA" id="ARBA00029447"/>
    </source>
</evidence>
<dbReference type="PRINTS" id="PR00260">
    <property type="entry name" value="CHEMTRNSDUCR"/>
</dbReference>
<evidence type="ECO:0000256" key="3">
    <source>
        <dbReference type="PROSITE-ProRule" id="PRU00284"/>
    </source>
</evidence>
<evidence type="ECO:0000256" key="4">
    <source>
        <dbReference type="SAM" id="MobiDB-lite"/>
    </source>
</evidence>
<dbReference type="SMART" id="SM00304">
    <property type="entry name" value="HAMP"/>
    <property type="match status" value="1"/>
</dbReference>
<dbReference type="InterPro" id="IPR004089">
    <property type="entry name" value="MCPsignal_dom"/>
</dbReference>
<dbReference type="Gene3D" id="1.10.287.950">
    <property type="entry name" value="Methyl-accepting chemotaxis protein"/>
    <property type="match status" value="1"/>
</dbReference>
<evidence type="ECO:0000313" key="9">
    <source>
        <dbReference type="EMBL" id="MDC8757898.1"/>
    </source>
</evidence>
<dbReference type="Proteomes" id="UP001221208">
    <property type="component" value="Unassembled WGS sequence"/>
</dbReference>
<keyword evidence="5" id="KW-1133">Transmembrane helix</keyword>
<dbReference type="Pfam" id="PF08447">
    <property type="entry name" value="PAS_3"/>
    <property type="match status" value="1"/>
</dbReference>
<keyword evidence="3" id="KW-0807">Transducer</keyword>
<dbReference type="PROSITE" id="PS50885">
    <property type="entry name" value="HAMP"/>
    <property type="match status" value="1"/>
</dbReference>
<dbReference type="Pfam" id="PF00672">
    <property type="entry name" value="HAMP"/>
    <property type="match status" value="1"/>
</dbReference>
<evidence type="ECO:0000256" key="1">
    <source>
        <dbReference type="ARBA" id="ARBA00022481"/>
    </source>
</evidence>
<dbReference type="SMART" id="SM00086">
    <property type="entry name" value="PAC"/>
    <property type="match status" value="1"/>
</dbReference>
<keyword evidence="1" id="KW-0488">Methylation</keyword>
<feature type="domain" description="HAMP" evidence="8">
    <location>
        <begin position="220"/>
        <end position="272"/>
    </location>
</feature>
<proteinExistence type="inferred from homology"/>
<dbReference type="CDD" id="cd06225">
    <property type="entry name" value="HAMP"/>
    <property type="match status" value="1"/>
</dbReference>
<keyword evidence="5" id="KW-0812">Transmembrane</keyword>
<keyword evidence="10" id="KW-1185">Reference proteome</keyword>
<evidence type="ECO:0000259" key="8">
    <source>
        <dbReference type="PROSITE" id="PS50885"/>
    </source>
</evidence>
<organism evidence="9 10">
    <name type="scientific">Janthinobacterium fluminis</name>
    <dbReference type="NCBI Taxonomy" id="2987524"/>
    <lineage>
        <taxon>Bacteria</taxon>
        <taxon>Pseudomonadati</taxon>
        <taxon>Pseudomonadota</taxon>
        <taxon>Betaproteobacteria</taxon>
        <taxon>Burkholderiales</taxon>
        <taxon>Oxalobacteraceae</taxon>
        <taxon>Janthinobacterium</taxon>
    </lineage>
</organism>
<feature type="transmembrane region" description="Helical" evidence="5">
    <location>
        <begin position="198"/>
        <end position="218"/>
    </location>
</feature>
<evidence type="ECO:0000313" key="10">
    <source>
        <dbReference type="Proteomes" id="UP001221208"/>
    </source>
</evidence>
<dbReference type="PANTHER" id="PTHR43531:SF14">
    <property type="entry name" value="METHYL-ACCEPTING CHEMOTAXIS PROTEIN I-RELATED"/>
    <property type="match status" value="1"/>
</dbReference>
<dbReference type="PANTHER" id="PTHR43531">
    <property type="entry name" value="PROTEIN ICFG"/>
    <property type="match status" value="1"/>
</dbReference>
<dbReference type="CDD" id="cd11386">
    <property type="entry name" value="MCP_signal"/>
    <property type="match status" value="1"/>
</dbReference>
<evidence type="ECO:0000259" key="6">
    <source>
        <dbReference type="PROSITE" id="PS50111"/>
    </source>
</evidence>
<dbReference type="SUPFAM" id="SSF58104">
    <property type="entry name" value="Methyl-accepting chemotaxis protein (MCP) signaling domain"/>
    <property type="match status" value="1"/>
</dbReference>
<dbReference type="InterPro" id="IPR051310">
    <property type="entry name" value="MCP_chemotaxis"/>
</dbReference>
<dbReference type="SUPFAM" id="SSF55785">
    <property type="entry name" value="PYP-like sensor domain (PAS domain)"/>
    <property type="match status" value="1"/>
</dbReference>
<feature type="domain" description="PAS" evidence="7">
    <location>
        <begin position="25"/>
        <end position="60"/>
    </location>
</feature>
<dbReference type="InterPro" id="IPR004090">
    <property type="entry name" value="Chemotax_Me-accpt_rcpt"/>
</dbReference>
<gene>
    <name evidence="9" type="ORF">OIK44_09885</name>
</gene>
<evidence type="ECO:0000259" key="7">
    <source>
        <dbReference type="PROSITE" id="PS50112"/>
    </source>
</evidence>
<dbReference type="PROSITE" id="PS50112">
    <property type="entry name" value="PAS"/>
    <property type="match status" value="1"/>
</dbReference>
<dbReference type="InterPro" id="IPR000014">
    <property type="entry name" value="PAS"/>
</dbReference>
<name>A0ABT5JYT6_9BURK</name>
<comment type="caution">
    <text evidence="9">The sequence shown here is derived from an EMBL/GenBank/DDBJ whole genome shotgun (WGS) entry which is preliminary data.</text>
</comment>
<dbReference type="InterPro" id="IPR013655">
    <property type="entry name" value="PAS_fold_3"/>
</dbReference>
<dbReference type="InterPro" id="IPR001610">
    <property type="entry name" value="PAC"/>
</dbReference>
<dbReference type="InterPro" id="IPR003660">
    <property type="entry name" value="HAMP_dom"/>
</dbReference>
<feature type="region of interest" description="Disordered" evidence="4">
    <location>
        <begin position="527"/>
        <end position="548"/>
    </location>
</feature>
<dbReference type="Pfam" id="PF00015">
    <property type="entry name" value="MCPsignal"/>
    <property type="match status" value="1"/>
</dbReference>
<dbReference type="NCBIfam" id="TIGR00229">
    <property type="entry name" value="sensory_box"/>
    <property type="match status" value="1"/>
</dbReference>
<dbReference type="PROSITE" id="PS50111">
    <property type="entry name" value="CHEMOTAXIS_TRANSDUC_2"/>
    <property type="match status" value="1"/>
</dbReference>
<reference evidence="9 10" key="1">
    <citation type="submission" date="2022-10" db="EMBL/GenBank/DDBJ databases">
        <title>Janthinobacterium sp. hw3 Genome sequencing.</title>
        <authorList>
            <person name="Park S."/>
        </authorList>
    </citation>
    <scope>NUCLEOTIDE SEQUENCE [LARGE SCALE GENOMIC DNA]</scope>
    <source>
        <strain evidence="10">hw3</strain>
    </source>
</reference>
<accession>A0ABT5JYT6</accession>
<dbReference type="RefSeq" id="WP_273670575.1">
    <property type="nucleotide sequence ID" value="NZ_JAQQXR010000003.1"/>
</dbReference>
<protein>
    <submittedName>
        <fullName evidence="9">Methyl-accepting chemotaxis protein</fullName>
    </submittedName>
</protein>
<feature type="transmembrane region" description="Helical" evidence="5">
    <location>
        <begin position="169"/>
        <end position="192"/>
    </location>
</feature>
<keyword evidence="5" id="KW-0472">Membrane</keyword>
<comment type="similarity">
    <text evidence="2">Belongs to the methyl-accepting chemotaxis (MCP) protein family.</text>
</comment>
<feature type="domain" description="Methyl-accepting transducer" evidence="6">
    <location>
        <begin position="277"/>
        <end position="506"/>
    </location>
</feature>
<dbReference type="CDD" id="cd00130">
    <property type="entry name" value="PAS"/>
    <property type="match status" value="1"/>
</dbReference>
<evidence type="ECO:0000256" key="5">
    <source>
        <dbReference type="SAM" id="Phobius"/>
    </source>
</evidence>
<dbReference type="Gene3D" id="3.30.450.20">
    <property type="entry name" value="PAS domain"/>
    <property type="match status" value="1"/>
</dbReference>